<dbReference type="GO" id="GO:0006207">
    <property type="term" value="P:'de novo' pyrimidine nucleobase biosynthetic process"/>
    <property type="evidence" value="ECO:0007669"/>
    <property type="project" value="InterPro"/>
</dbReference>
<keyword evidence="12" id="KW-0540">Nuclease</keyword>
<evidence type="ECO:0000313" key="24">
    <source>
        <dbReference type="EMBL" id="CAJ0588788.1"/>
    </source>
</evidence>
<feature type="binding site" evidence="22">
    <location>
        <position position="630"/>
    </location>
    <ligand>
        <name>substrate</name>
    </ligand>
</feature>
<dbReference type="InterPro" id="IPR001754">
    <property type="entry name" value="OMPdeCOase_dom"/>
</dbReference>
<dbReference type="EC" id="4.1.1.23" evidence="7"/>
<keyword evidence="19" id="KW-0456">Lyase</keyword>
<feature type="domain" description="Orotidine 5'-phosphate decarboxylase" evidence="23">
    <location>
        <begin position="602"/>
        <end position="819"/>
    </location>
</feature>
<dbReference type="InterPro" id="IPR000836">
    <property type="entry name" value="PRTase_dom"/>
</dbReference>
<dbReference type="FunFam" id="3.20.20.140:FF:000018">
    <property type="entry name" value="3'-5' ssDNA/RNA exonuclease TatD"/>
    <property type="match status" value="1"/>
</dbReference>
<evidence type="ECO:0000256" key="18">
    <source>
        <dbReference type="ARBA" id="ARBA00022975"/>
    </source>
</evidence>
<accession>A0AA36GF83</accession>
<dbReference type="Pfam" id="PF00156">
    <property type="entry name" value="Pribosyltran"/>
    <property type="match status" value="1"/>
</dbReference>
<feature type="binding site" evidence="22">
    <location>
        <position position="804"/>
    </location>
    <ligand>
        <name>substrate</name>
    </ligand>
</feature>
<keyword evidence="17" id="KW-0460">Magnesium</keyword>
<keyword evidence="15" id="KW-0378">Hydrolase</keyword>
<dbReference type="InterPro" id="IPR001130">
    <property type="entry name" value="TatD-like"/>
</dbReference>
<dbReference type="InterPro" id="IPR011060">
    <property type="entry name" value="RibuloseP-bd_barrel"/>
</dbReference>
<dbReference type="HAMAP" id="MF_01208">
    <property type="entry name" value="PyrE"/>
    <property type="match status" value="1"/>
</dbReference>
<evidence type="ECO:0000256" key="20">
    <source>
        <dbReference type="ARBA" id="ARBA00023268"/>
    </source>
</evidence>
<organism evidence="24 25">
    <name type="scientific">Cylicocyclus nassatus</name>
    <name type="common">Nematode worm</name>
    <dbReference type="NCBI Taxonomy" id="53992"/>
    <lineage>
        <taxon>Eukaryota</taxon>
        <taxon>Metazoa</taxon>
        <taxon>Ecdysozoa</taxon>
        <taxon>Nematoda</taxon>
        <taxon>Chromadorea</taxon>
        <taxon>Rhabditida</taxon>
        <taxon>Rhabditina</taxon>
        <taxon>Rhabditomorpha</taxon>
        <taxon>Strongyloidea</taxon>
        <taxon>Strongylidae</taxon>
        <taxon>Cylicocyclus</taxon>
    </lineage>
</organism>
<evidence type="ECO:0000259" key="23">
    <source>
        <dbReference type="SMART" id="SM00934"/>
    </source>
</evidence>
<evidence type="ECO:0000256" key="15">
    <source>
        <dbReference type="ARBA" id="ARBA00022801"/>
    </source>
</evidence>
<gene>
    <name evidence="24" type="ORF">CYNAS_LOCUS771</name>
</gene>
<dbReference type="CDD" id="cd01310">
    <property type="entry name" value="TatD_DNAse"/>
    <property type="match status" value="1"/>
</dbReference>
<dbReference type="CDD" id="cd06223">
    <property type="entry name" value="PRTases_typeI"/>
    <property type="match status" value="1"/>
</dbReference>
<evidence type="ECO:0000256" key="8">
    <source>
        <dbReference type="ARBA" id="ARBA00015047"/>
    </source>
</evidence>
<dbReference type="InterPro" id="IPR013785">
    <property type="entry name" value="Aldolase_TIM"/>
</dbReference>
<keyword evidence="16" id="KW-0269">Exonuclease</keyword>
<dbReference type="Gene3D" id="3.20.20.140">
    <property type="entry name" value="Metal-dependent hydrolases"/>
    <property type="match status" value="1"/>
</dbReference>
<dbReference type="InterPro" id="IPR004467">
    <property type="entry name" value="Or_phspho_trans_dom"/>
</dbReference>
<evidence type="ECO:0000256" key="1">
    <source>
        <dbReference type="ARBA" id="ARBA00004861"/>
    </source>
</evidence>
<keyword evidence="25" id="KW-1185">Reference proteome</keyword>
<dbReference type="InterPro" id="IPR018228">
    <property type="entry name" value="DNase_TatD-rel_CS"/>
</dbReference>
<dbReference type="AlphaFoldDB" id="A0AA36GF83"/>
<feature type="binding site" evidence="22">
    <location>
        <position position="724"/>
    </location>
    <ligand>
        <name>substrate</name>
    </ligand>
</feature>
<dbReference type="Pfam" id="PF00215">
    <property type="entry name" value="OMPdecase"/>
    <property type="match status" value="1"/>
</dbReference>
<evidence type="ECO:0000256" key="17">
    <source>
        <dbReference type="ARBA" id="ARBA00022842"/>
    </source>
</evidence>
<comment type="similarity">
    <text evidence="4">Belongs to the metallo-dependent hydrolases superfamily. TatD-type hydrolase family.</text>
</comment>
<evidence type="ECO:0000256" key="22">
    <source>
        <dbReference type="PIRSR" id="PIRSR614732-2"/>
    </source>
</evidence>
<feature type="binding site" evidence="22">
    <location>
        <position position="803"/>
    </location>
    <ligand>
        <name>substrate</name>
    </ligand>
</feature>
<dbReference type="InterPro" id="IPR029057">
    <property type="entry name" value="PRTase-like"/>
</dbReference>
<feature type="active site" description="For OMPdecase activity" evidence="21">
    <location>
        <position position="663"/>
    </location>
</feature>
<keyword evidence="11" id="KW-0808">Transferase</keyword>
<dbReference type="SUPFAM" id="SSF51556">
    <property type="entry name" value="Metallo-dependent hydrolases"/>
    <property type="match status" value="1"/>
</dbReference>
<evidence type="ECO:0000256" key="16">
    <source>
        <dbReference type="ARBA" id="ARBA00022839"/>
    </source>
</evidence>
<evidence type="ECO:0000256" key="6">
    <source>
        <dbReference type="ARBA" id="ARBA00011971"/>
    </source>
</evidence>
<proteinExistence type="inferred from homology"/>
<dbReference type="FunFam" id="3.40.50.2020:FF:000025">
    <property type="entry name" value="Uridine monophosphate synthetase"/>
    <property type="match status" value="1"/>
</dbReference>
<feature type="binding site" evidence="22">
    <location>
        <position position="783"/>
    </location>
    <ligand>
        <name>substrate</name>
    </ligand>
</feature>
<feature type="binding site" evidence="22">
    <location>
        <position position="608"/>
    </location>
    <ligand>
        <name>substrate</name>
    </ligand>
</feature>
<dbReference type="InterPro" id="IPR032466">
    <property type="entry name" value="Metal_Hydrolase"/>
</dbReference>
<feature type="active site" description="For OMPdecase activity" evidence="21">
    <location>
        <position position="661"/>
    </location>
</feature>
<protein>
    <recommendedName>
        <fullName evidence="8">Uridine 5'-monophosphate synthase</fullName>
        <ecNumber evidence="6">2.4.2.10</ecNumber>
        <ecNumber evidence="7">4.1.1.23</ecNumber>
    </recommendedName>
</protein>
<dbReference type="InterPro" id="IPR023031">
    <property type="entry name" value="OPRT"/>
</dbReference>
<dbReference type="GO" id="GO:0004527">
    <property type="term" value="F:exonuclease activity"/>
    <property type="evidence" value="ECO:0007669"/>
    <property type="project" value="UniProtKB-KW"/>
</dbReference>
<dbReference type="EMBL" id="CATQJL010000001">
    <property type="protein sequence ID" value="CAJ0588788.1"/>
    <property type="molecule type" value="Genomic_DNA"/>
</dbReference>
<evidence type="ECO:0000256" key="13">
    <source>
        <dbReference type="ARBA" id="ARBA00022723"/>
    </source>
</evidence>
<sequence length="831" mass="91821">MSKDVVERLVPYELVDIGANLGHPSYKNDLHDVITRAKQAGLCKLMITGTSEKVSAECKKLAETMPGFLYFTAGVHPHDAKDFGEDSLDTLRTLQAHPQCVAVGECGLDFNRNFSPPDVQKEVFKKQVELACELNEPLFIHEREAHEEMVRILSNAGERLPPAVMHCFTGTEEEAKKYVEMGLYIGLTGFLWKDRLPNGVQVALRNGSIPLERLLIETDAPFMYPKINDKKLPKDVKEAISDSAKQLHKFASFDRNEPCALAAICEMIAAFMGKDPKEVAEMTTRNAKRVADPTAPGQFALDTVVIAVLNCALWYHFPQLTAQVVVALFYAEFLSIDAMELLIEQSLNGARQRNLLRLLLNSKVFKFGEFVLKSGQKSPIYIDLRECFGYPELMGLAADSLKSLIERADEPFDALVGVPYAALPYATLVAHSIAKPLIITRKEAKAYGTKKLVEGLYTKGQKVAVIEDVVTTGGSIKEVVNVLRNEGLVVEHVFCLLDREQGGVEKLQEHGITLHSLLNMEIVLTFLASVGAINEDTVTHIISALDLSFKEIRHLQVASEMEKLTNLPYCSLGRLPLEERAQQSTCSLNKKVFSLMLKKNSNLCLAIDYTESEKVLQLAEKAGPFVIAIKVHADAITDFSDDFTTKLVRLAGDHEFVIFEDRKFGDTGNTNILQLKGAQRIAEWADLVTVHAVQGSESIASTFRQVIEDPAYRLSGILLIAQLSTKESLTALPGYTEAAAEIGGNNCDVVCGFICQARISSHPDMLHWTPGVNMDATGDNAGQIWRSLDEAIIRQQNDIVIVGRGVTSSATPIQELTRYREAAWTALISKN</sequence>
<evidence type="ECO:0000313" key="25">
    <source>
        <dbReference type="Proteomes" id="UP001176961"/>
    </source>
</evidence>
<comment type="caution">
    <text evidence="24">The sequence shown here is derived from an EMBL/GenBank/DDBJ whole genome shotgun (WGS) entry which is preliminary data.</text>
</comment>
<dbReference type="PROSITE" id="PS01090">
    <property type="entry name" value="TATD_2"/>
    <property type="match status" value="1"/>
</dbReference>
<keyword evidence="20" id="KW-0511">Multifunctional enzyme</keyword>
<dbReference type="Pfam" id="PF01026">
    <property type="entry name" value="TatD_DNase"/>
    <property type="match status" value="1"/>
</dbReference>
<dbReference type="InterPro" id="IPR014732">
    <property type="entry name" value="OMPdecase"/>
</dbReference>
<dbReference type="SMART" id="SM00934">
    <property type="entry name" value="OMPdecase"/>
    <property type="match status" value="1"/>
</dbReference>
<keyword evidence="14" id="KW-0210">Decarboxylase</keyword>
<keyword evidence="18" id="KW-0665">Pyrimidine biosynthesis</keyword>
<evidence type="ECO:0000256" key="3">
    <source>
        <dbReference type="ARBA" id="ARBA00006221"/>
    </source>
</evidence>
<dbReference type="PANTHER" id="PTHR19278:SF9">
    <property type="entry name" value="URIDINE 5'-MONOPHOSPHATE SYNTHASE"/>
    <property type="match status" value="1"/>
</dbReference>
<dbReference type="FunFam" id="3.20.20.70:FF:000114">
    <property type="entry name" value="Decarboxylase,orotidine phosphate"/>
    <property type="match status" value="1"/>
</dbReference>
<dbReference type="EC" id="2.4.2.10" evidence="6"/>
<evidence type="ECO:0000256" key="7">
    <source>
        <dbReference type="ARBA" id="ARBA00012321"/>
    </source>
</evidence>
<evidence type="ECO:0000256" key="5">
    <source>
        <dbReference type="ARBA" id="ARBA00009769"/>
    </source>
</evidence>
<dbReference type="GO" id="GO:0044205">
    <property type="term" value="P:'de novo' UMP biosynthetic process"/>
    <property type="evidence" value="ECO:0007669"/>
    <property type="project" value="InterPro"/>
</dbReference>
<evidence type="ECO:0000256" key="19">
    <source>
        <dbReference type="ARBA" id="ARBA00023239"/>
    </source>
</evidence>
<dbReference type="SUPFAM" id="SSF51366">
    <property type="entry name" value="Ribulose-phoshate binding barrel"/>
    <property type="match status" value="1"/>
</dbReference>
<evidence type="ECO:0000256" key="21">
    <source>
        <dbReference type="PIRSR" id="PIRSR614732-1"/>
    </source>
</evidence>
<evidence type="ECO:0000256" key="11">
    <source>
        <dbReference type="ARBA" id="ARBA00022679"/>
    </source>
</evidence>
<reference evidence="24" key="1">
    <citation type="submission" date="2023-07" db="EMBL/GenBank/DDBJ databases">
        <authorList>
            <consortium name="CYATHOMIX"/>
        </authorList>
    </citation>
    <scope>NUCLEOTIDE SEQUENCE</scope>
    <source>
        <strain evidence="24">N/A</strain>
    </source>
</reference>
<dbReference type="GO" id="GO:0046872">
    <property type="term" value="F:metal ion binding"/>
    <property type="evidence" value="ECO:0007669"/>
    <property type="project" value="UniProtKB-KW"/>
</dbReference>
<evidence type="ECO:0000256" key="12">
    <source>
        <dbReference type="ARBA" id="ARBA00022722"/>
    </source>
</evidence>
<keyword evidence="13" id="KW-0479">Metal-binding</keyword>
<evidence type="ECO:0000256" key="10">
    <source>
        <dbReference type="ARBA" id="ARBA00022676"/>
    </source>
</evidence>
<name>A0AA36GF83_CYLNA</name>
<feature type="active site" description="For OMPdecase activity" evidence="21">
    <location>
        <position position="666"/>
    </location>
</feature>
<evidence type="ECO:0000256" key="2">
    <source>
        <dbReference type="ARBA" id="ARBA00004889"/>
    </source>
</evidence>
<dbReference type="PANTHER" id="PTHR19278">
    <property type="entry name" value="OROTATE PHOSPHORIBOSYLTRANSFERASE"/>
    <property type="match status" value="1"/>
</dbReference>
<evidence type="ECO:0000256" key="4">
    <source>
        <dbReference type="ARBA" id="ARBA00009275"/>
    </source>
</evidence>
<dbReference type="Gene3D" id="3.40.50.2020">
    <property type="match status" value="1"/>
</dbReference>
<evidence type="ECO:0000256" key="9">
    <source>
        <dbReference type="ARBA" id="ARBA00022490"/>
    </source>
</evidence>
<evidence type="ECO:0000256" key="14">
    <source>
        <dbReference type="ARBA" id="ARBA00022793"/>
    </source>
</evidence>
<comment type="pathway">
    <text evidence="1">Pyrimidine metabolism; UMP biosynthesis via de novo pathway; UMP from orotate: step 2/2.</text>
</comment>
<keyword evidence="9" id="KW-0963">Cytoplasm</keyword>
<dbReference type="CDD" id="cd04725">
    <property type="entry name" value="OMP_decarboxylase_like"/>
    <property type="match status" value="1"/>
</dbReference>
<dbReference type="SUPFAM" id="SSF53271">
    <property type="entry name" value="PRTase-like"/>
    <property type="match status" value="1"/>
</dbReference>
<dbReference type="NCBIfam" id="TIGR01740">
    <property type="entry name" value="pyrF"/>
    <property type="match status" value="1"/>
</dbReference>
<dbReference type="GO" id="GO:0004590">
    <property type="term" value="F:orotidine-5'-phosphate decarboxylase activity"/>
    <property type="evidence" value="ECO:0007669"/>
    <property type="project" value="UniProtKB-EC"/>
</dbReference>
<dbReference type="Proteomes" id="UP001176961">
    <property type="component" value="Unassembled WGS sequence"/>
</dbReference>
<keyword evidence="10" id="KW-0328">Glycosyltransferase</keyword>
<comment type="similarity">
    <text evidence="5">In the C-terminal section; belongs to the OMP decarboxylase family.</text>
</comment>
<dbReference type="NCBIfam" id="TIGR00336">
    <property type="entry name" value="pyrE"/>
    <property type="match status" value="1"/>
</dbReference>
<comment type="similarity">
    <text evidence="3">In the N-terminal section; belongs to the purine/pyrimidine phosphoribosyltransferase family.</text>
</comment>
<comment type="pathway">
    <text evidence="2">Pyrimidine metabolism; UMP biosynthesis via de novo pathway; UMP from orotate: step 1/2.</text>
</comment>
<dbReference type="GO" id="GO:0004588">
    <property type="term" value="F:orotate phosphoribosyltransferase activity"/>
    <property type="evidence" value="ECO:0007669"/>
    <property type="project" value="UniProtKB-EC"/>
</dbReference>
<dbReference type="Gene3D" id="3.20.20.70">
    <property type="entry name" value="Aldolase class I"/>
    <property type="match status" value="1"/>
</dbReference>